<organism evidence="8 9">
    <name type="scientific">Gemmatimonas aurantiaca</name>
    <dbReference type="NCBI Taxonomy" id="173480"/>
    <lineage>
        <taxon>Bacteria</taxon>
        <taxon>Pseudomonadati</taxon>
        <taxon>Gemmatimonadota</taxon>
        <taxon>Gemmatimonadia</taxon>
        <taxon>Gemmatimonadales</taxon>
        <taxon>Gemmatimonadaceae</taxon>
        <taxon>Gemmatimonas</taxon>
    </lineage>
</organism>
<evidence type="ECO:0000256" key="5">
    <source>
        <dbReference type="SAM" id="MobiDB-lite"/>
    </source>
</evidence>
<reference evidence="8 9" key="1">
    <citation type="journal article" date="2018" name="Nat. Biotechnol.">
        <title>A standardized bacterial taxonomy based on genome phylogeny substantially revises the tree of life.</title>
        <authorList>
            <person name="Parks D.H."/>
            <person name="Chuvochina M."/>
            <person name="Waite D.W."/>
            <person name="Rinke C."/>
            <person name="Skarshewski A."/>
            <person name="Chaumeil P.A."/>
            <person name="Hugenholtz P."/>
        </authorList>
    </citation>
    <scope>NUCLEOTIDE SEQUENCE [LARGE SCALE GENOMIC DNA]</scope>
    <source>
        <strain evidence="8">UBA8844</strain>
    </source>
</reference>
<gene>
    <name evidence="8" type="ORF">DGD08_12490</name>
</gene>
<feature type="signal peptide" evidence="6">
    <location>
        <begin position="1"/>
        <end position="24"/>
    </location>
</feature>
<dbReference type="PANTHER" id="PTHR35008:SF8">
    <property type="entry name" value="ALCOHOL DEHYDROGENASE CYTOCHROME C SUBUNIT"/>
    <property type="match status" value="1"/>
</dbReference>
<evidence type="ECO:0000256" key="2">
    <source>
        <dbReference type="ARBA" id="ARBA00022723"/>
    </source>
</evidence>
<dbReference type="InterPro" id="IPR051459">
    <property type="entry name" value="Cytochrome_c-type_DH"/>
</dbReference>
<dbReference type="PROSITE" id="PS51007">
    <property type="entry name" value="CYTC"/>
    <property type="match status" value="1"/>
</dbReference>
<keyword evidence="3 4" id="KW-0408">Iron</keyword>
<comment type="caution">
    <text evidence="8">The sequence shown here is derived from an EMBL/GenBank/DDBJ whole genome shotgun (WGS) entry which is preliminary data.</text>
</comment>
<dbReference type="PANTHER" id="PTHR35008">
    <property type="entry name" value="BLL4482 PROTEIN-RELATED"/>
    <property type="match status" value="1"/>
</dbReference>
<dbReference type="Proteomes" id="UP000264071">
    <property type="component" value="Unassembled WGS sequence"/>
</dbReference>
<dbReference type="SUPFAM" id="SSF46626">
    <property type="entry name" value="Cytochrome c"/>
    <property type="match status" value="1"/>
</dbReference>
<evidence type="ECO:0000256" key="6">
    <source>
        <dbReference type="SAM" id="SignalP"/>
    </source>
</evidence>
<name>A0A3D4VAZ3_9BACT</name>
<evidence type="ECO:0000256" key="4">
    <source>
        <dbReference type="PROSITE-ProRule" id="PRU00433"/>
    </source>
</evidence>
<dbReference type="InterPro" id="IPR009056">
    <property type="entry name" value="Cyt_c-like_dom"/>
</dbReference>
<dbReference type="Gene3D" id="1.10.760.10">
    <property type="entry name" value="Cytochrome c-like domain"/>
    <property type="match status" value="1"/>
</dbReference>
<dbReference type="GO" id="GO:0046872">
    <property type="term" value="F:metal ion binding"/>
    <property type="evidence" value="ECO:0007669"/>
    <property type="project" value="UniProtKB-KW"/>
</dbReference>
<feature type="region of interest" description="Disordered" evidence="5">
    <location>
        <begin position="146"/>
        <end position="165"/>
    </location>
</feature>
<dbReference type="GO" id="GO:0009055">
    <property type="term" value="F:electron transfer activity"/>
    <property type="evidence" value="ECO:0007669"/>
    <property type="project" value="InterPro"/>
</dbReference>
<feature type="domain" description="Cytochrome c" evidence="7">
    <location>
        <begin position="39"/>
        <end position="130"/>
    </location>
</feature>
<accession>A0A3D4VAZ3</accession>
<evidence type="ECO:0000313" key="8">
    <source>
        <dbReference type="EMBL" id="HCT58014.1"/>
    </source>
</evidence>
<sequence>MSSLMNVFAIVALILLVACAGEKAANTPADTTTASATTTAGPDGEALYGRCIACHQSTGAGLVGAFPPLAGSEWVTGPVSRPIAIVLHGVQGALTVAGTTYHGAMMPYGTNIPMNDAEVAAVLTYVRTHFGNTASPVTAEQVTQVRAATSSRTTPLTQRDLEALR</sequence>
<dbReference type="Pfam" id="PF00034">
    <property type="entry name" value="Cytochrom_C"/>
    <property type="match status" value="1"/>
</dbReference>
<feature type="compositionally biased region" description="Polar residues" evidence="5">
    <location>
        <begin position="146"/>
        <end position="157"/>
    </location>
</feature>
<evidence type="ECO:0000259" key="7">
    <source>
        <dbReference type="PROSITE" id="PS51007"/>
    </source>
</evidence>
<dbReference type="InterPro" id="IPR036909">
    <property type="entry name" value="Cyt_c-like_dom_sf"/>
</dbReference>
<dbReference type="AlphaFoldDB" id="A0A3D4VAZ3"/>
<keyword evidence="2 4" id="KW-0479">Metal-binding</keyword>
<proteinExistence type="predicted"/>
<evidence type="ECO:0000256" key="3">
    <source>
        <dbReference type="ARBA" id="ARBA00023004"/>
    </source>
</evidence>
<dbReference type="EMBL" id="DPIY01000010">
    <property type="protein sequence ID" value="HCT58014.1"/>
    <property type="molecule type" value="Genomic_DNA"/>
</dbReference>
<evidence type="ECO:0000313" key="9">
    <source>
        <dbReference type="Proteomes" id="UP000264071"/>
    </source>
</evidence>
<dbReference type="GO" id="GO:0020037">
    <property type="term" value="F:heme binding"/>
    <property type="evidence" value="ECO:0007669"/>
    <property type="project" value="InterPro"/>
</dbReference>
<keyword evidence="6" id="KW-0732">Signal</keyword>
<evidence type="ECO:0000256" key="1">
    <source>
        <dbReference type="ARBA" id="ARBA00022617"/>
    </source>
</evidence>
<protein>
    <submittedName>
        <fullName evidence="8">Cytochrome c</fullName>
    </submittedName>
</protein>
<keyword evidence="1 4" id="KW-0349">Heme</keyword>
<feature type="chain" id="PRO_5017589639" evidence="6">
    <location>
        <begin position="25"/>
        <end position="165"/>
    </location>
</feature>